<dbReference type="InterPro" id="IPR041588">
    <property type="entry name" value="Integrase_H2C2"/>
</dbReference>
<dbReference type="InterPro" id="IPR008042">
    <property type="entry name" value="Retrotrans_Pao"/>
</dbReference>
<dbReference type="Pfam" id="PF05380">
    <property type="entry name" value="Peptidase_A17"/>
    <property type="match status" value="1"/>
</dbReference>
<protein>
    <recommendedName>
        <fullName evidence="2">Integrase catalytic domain-containing protein</fullName>
    </recommendedName>
</protein>
<dbReference type="InterPro" id="IPR001584">
    <property type="entry name" value="Integrase_cat-core"/>
</dbReference>
<dbReference type="InterPro" id="IPR012337">
    <property type="entry name" value="RNaseH-like_sf"/>
</dbReference>
<dbReference type="RefSeq" id="XP_062713534.1">
    <property type="nucleotide sequence ID" value="XM_062857550.1"/>
</dbReference>
<evidence type="ECO:0000313" key="3">
    <source>
        <dbReference type="EnsemblMetazoa" id="AALFPA23_005556.P7109"/>
    </source>
</evidence>
<sequence length="693" mass="78958">MAKAKVAPLKAVSVPRLELMGALLGARLAKTVCEYHTIPIRRRVLWTDSLATLAWIQSPHCRYRQFVAFRVGEILTKTEADEWRWVPTKHNVADEATKWGKGPSTEVKSRWFQGPEFLYFPEEKWPIRESTRPLVADEELRPSLVHHVMTTKDIIRWENFSKWERLLRAIAYVHRFVTNCRQQHNKQQLVAGCLTKEELQKAELSLWRVTQAIAYPDEIAVLKQRLSNPKKEIEKTSPVYKLSPYLDEQGVMRMDSRIGTAPFISYDFKFPVILPRNHPSTLLLINWYHRRYLHANSETVHNEIRQRFHVSNLRTVVRQVAKNCQVCKISKVSPVTPKMAPLPDARLAATVRPFSYVGLDYFGPVQVKVGRSCVKRWIALFTCLTIRAVHLEIVHSLSTESCKMAVRRFVARRGSPVEIYSDNGTNFQGASRELRAEIEATSKQLQETFTNTNTKWLFNPPSAPHFGGSWERLVRSVKVALGALCPERNPTDETLITVIAEAESVVNSRPLTFIPLEHSAQEALTPNHFILLSSSGVVQPPKTIAESTKVTRTNWTMNRILVDRFWKRWVREYLPTIAKRTKWFDESDAVKVNDLVMVVNENLRNGWIRGRVMSIIPGCDGRVRQALVQTSGGVFRRPVSKLAVLQVQAEGNAEPTVDPEVRYGRGDVATSGSTDGTEGEPNHKAPRTSSHTN</sequence>
<reference evidence="4" key="1">
    <citation type="journal article" date="2015" name="Proc. Natl. Acad. Sci. U.S.A.">
        <title>Genome sequence of the Asian Tiger mosquito, Aedes albopictus, reveals insights into its biology, genetics, and evolution.</title>
        <authorList>
            <person name="Chen X.G."/>
            <person name="Jiang X."/>
            <person name="Gu J."/>
            <person name="Xu M."/>
            <person name="Wu Y."/>
            <person name="Deng Y."/>
            <person name="Zhang C."/>
            <person name="Bonizzoni M."/>
            <person name="Dermauw W."/>
            <person name="Vontas J."/>
            <person name="Armbruster P."/>
            <person name="Huang X."/>
            <person name="Yang Y."/>
            <person name="Zhang H."/>
            <person name="He W."/>
            <person name="Peng H."/>
            <person name="Liu Y."/>
            <person name="Wu K."/>
            <person name="Chen J."/>
            <person name="Lirakis M."/>
            <person name="Topalis P."/>
            <person name="Van Leeuwen T."/>
            <person name="Hall A.B."/>
            <person name="Jiang X."/>
            <person name="Thorpe C."/>
            <person name="Mueller R.L."/>
            <person name="Sun C."/>
            <person name="Waterhouse R.M."/>
            <person name="Yan G."/>
            <person name="Tu Z.J."/>
            <person name="Fang X."/>
            <person name="James A.A."/>
        </authorList>
    </citation>
    <scope>NUCLEOTIDE SEQUENCE [LARGE SCALE GENOMIC DNA]</scope>
    <source>
        <strain evidence="4">Foshan</strain>
    </source>
</reference>
<evidence type="ECO:0000256" key="1">
    <source>
        <dbReference type="SAM" id="MobiDB-lite"/>
    </source>
</evidence>
<dbReference type="EnsemblMetazoa" id="AALFPA23_005556.R7109">
    <property type="protein sequence ID" value="AALFPA23_005556.P7109"/>
    <property type="gene ID" value="AALFPA23_005556"/>
</dbReference>
<proteinExistence type="predicted"/>
<name>A0ABM1Y484_AEDAL</name>
<accession>A0ABM1Y484</accession>
<dbReference type="Proteomes" id="UP000069940">
    <property type="component" value="Unassembled WGS sequence"/>
</dbReference>
<dbReference type="Pfam" id="PF17921">
    <property type="entry name" value="Integrase_H2C2"/>
    <property type="match status" value="1"/>
</dbReference>
<dbReference type="InterPro" id="IPR040676">
    <property type="entry name" value="DUF5641"/>
</dbReference>
<dbReference type="Pfam" id="PF18701">
    <property type="entry name" value="DUF5641"/>
    <property type="match status" value="1"/>
</dbReference>
<dbReference type="PROSITE" id="PS50994">
    <property type="entry name" value="INTEGRASE"/>
    <property type="match status" value="1"/>
</dbReference>
<feature type="domain" description="Integrase catalytic" evidence="2">
    <location>
        <begin position="349"/>
        <end position="534"/>
    </location>
</feature>
<keyword evidence="4" id="KW-1185">Reference proteome</keyword>
<evidence type="ECO:0000313" key="4">
    <source>
        <dbReference type="Proteomes" id="UP000069940"/>
    </source>
</evidence>
<feature type="region of interest" description="Disordered" evidence="1">
    <location>
        <begin position="649"/>
        <end position="693"/>
    </location>
</feature>
<dbReference type="InterPro" id="IPR036397">
    <property type="entry name" value="RNaseH_sf"/>
</dbReference>
<dbReference type="Gene3D" id="3.30.420.10">
    <property type="entry name" value="Ribonuclease H-like superfamily/Ribonuclease H"/>
    <property type="match status" value="1"/>
</dbReference>
<dbReference type="PANTHER" id="PTHR47331:SF1">
    <property type="entry name" value="GAG-LIKE PROTEIN"/>
    <property type="match status" value="1"/>
</dbReference>
<dbReference type="SUPFAM" id="SSF53098">
    <property type="entry name" value="Ribonuclease H-like"/>
    <property type="match status" value="1"/>
</dbReference>
<reference evidence="3" key="2">
    <citation type="submission" date="2025-05" db="UniProtKB">
        <authorList>
            <consortium name="EnsemblMetazoa"/>
        </authorList>
    </citation>
    <scope>IDENTIFICATION</scope>
    <source>
        <strain evidence="3">Foshan</strain>
    </source>
</reference>
<organism evidence="3 4">
    <name type="scientific">Aedes albopictus</name>
    <name type="common">Asian tiger mosquito</name>
    <name type="synonym">Stegomyia albopicta</name>
    <dbReference type="NCBI Taxonomy" id="7160"/>
    <lineage>
        <taxon>Eukaryota</taxon>
        <taxon>Metazoa</taxon>
        <taxon>Ecdysozoa</taxon>
        <taxon>Arthropoda</taxon>
        <taxon>Hexapoda</taxon>
        <taxon>Insecta</taxon>
        <taxon>Pterygota</taxon>
        <taxon>Neoptera</taxon>
        <taxon>Endopterygota</taxon>
        <taxon>Diptera</taxon>
        <taxon>Nematocera</taxon>
        <taxon>Culicoidea</taxon>
        <taxon>Culicidae</taxon>
        <taxon>Culicinae</taxon>
        <taxon>Aedini</taxon>
        <taxon>Aedes</taxon>
        <taxon>Stegomyia</taxon>
    </lineage>
</organism>
<dbReference type="PANTHER" id="PTHR47331">
    <property type="entry name" value="PHD-TYPE DOMAIN-CONTAINING PROTEIN"/>
    <property type="match status" value="1"/>
</dbReference>
<evidence type="ECO:0000259" key="2">
    <source>
        <dbReference type="PROSITE" id="PS50994"/>
    </source>
</evidence>
<dbReference type="GeneID" id="134290412"/>